<evidence type="ECO:0000313" key="3">
    <source>
        <dbReference type="Proteomes" id="UP001597110"/>
    </source>
</evidence>
<evidence type="ECO:0000256" key="1">
    <source>
        <dbReference type="SAM" id="SignalP"/>
    </source>
</evidence>
<organism evidence="2 3">
    <name type="scientific">Lysobacter brunescens</name>
    <dbReference type="NCBI Taxonomy" id="262323"/>
    <lineage>
        <taxon>Bacteria</taxon>
        <taxon>Pseudomonadati</taxon>
        <taxon>Pseudomonadota</taxon>
        <taxon>Gammaproteobacteria</taxon>
        <taxon>Lysobacterales</taxon>
        <taxon>Lysobacteraceae</taxon>
        <taxon>Lysobacter</taxon>
    </lineage>
</organism>
<evidence type="ECO:0000313" key="2">
    <source>
        <dbReference type="EMBL" id="MFD0725082.1"/>
    </source>
</evidence>
<sequence>MPSIASRICLCLCIVAQSGFAAMAAGPAMPPEVDVPRIREVQRAISERIEDARNALGPARVHTIRSEQRRILALIEGRASIAELSREQRVQLVNAQERINAAMQGTRAAEEARLMCRRERPTGSHVTRLRCATVGQYSLQREMADRDADGILLAN</sequence>
<keyword evidence="1" id="KW-0732">Signal</keyword>
<feature type="chain" id="PRO_5045063929" evidence="1">
    <location>
        <begin position="22"/>
        <end position="155"/>
    </location>
</feature>
<gene>
    <name evidence="2" type="ORF">ACFQ0E_05650</name>
</gene>
<keyword evidence="3" id="KW-1185">Reference proteome</keyword>
<proteinExistence type="predicted"/>
<dbReference type="EMBL" id="JBHTIF010000001">
    <property type="protein sequence ID" value="MFD0725082.1"/>
    <property type="molecule type" value="Genomic_DNA"/>
</dbReference>
<dbReference type="RefSeq" id="WP_386822704.1">
    <property type="nucleotide sequence ID" value="NZ_JBHTIF010000001.1"/>
</dbReference>
<comment type="caution">
    <text evidence="2">The sequence shown here is derived from an EMBL/GenBank/DDBJ whole genome shotgun (WGS) entry which is preliminary data.</text>
</comment>
<accession>A0ABW2YBP3</accession>
<feature type="signal peptide" evidence="1">
    <location>
        <begin position="1"/>
        <end position="21"/>
    </location>
</feature>
<reference evidence="3" key="1">
    <citation type="journal article" date="2019" name="Int. J. Syst. Evol. Microbiol.">
        <title>The Global Catalogue of Microorganisms (GCM) 10K type strain sequencing project: providing services to taxonomists for standard genome sequencing and annotation.</title>
        <authorList>
            <consortium name="The Broad Institute Genomics Platform"/>
            <consortium name="The Broad Institute Genome Sequencing Center for Infectious Disease"/>
            <person name="Wu L."/>
            <person name="Ma J."/>
        </authorList>
    </citation>
    <scope>NUCLEOTIDE SEQUENCE [LARGE SCALE GENOMIC DNA]</scope>
    <source>
        <strain evidence="3">CCUG 55585</strain>
    </source>
</reference>
<name>A0ABW2YBP3_9GAMM</name>
<protein>
    <submittedName>
        <fullName evidence="2">Uncharacterized protein</fullName>
    </submittedName>
</protein>
<dbReference type="Proteomes" id="UP001597110">
    <property type="component" value="Unassembled WGS sequence"/>
</dbReference>